<dbReference type="Pfam" id="PF03171">
    <property type="entry name" value="2OG-FeII_Oxy"/>
    <property type="match status" value="1"/>
</dbReference>
<dbReference type="FunCoup" id="A0A6P3ZZX8">
    <property type="interactions" value="28"/>
</dbReference>
<feature type="domain" description="Fe2OG dioxygenase" evidence="6">
    <location>
        <begin position="227"/>
        <end position="327"/>
    </location>
</feature>
<sequence length="378" mass="42720">MVATSKLDTSAGSEKLKKTEYNRASEVKAFDETKAGVKGLVDAGVAEIPRIFYRLDDEHLDESSVSEDGKQFSIPVIDLGSLFEHDHVRRKEIVERVREASETWGFFQIVNHGIPESVMEEIKKGVLRFYEQDTEVKKQFYTRDPMRPVVYNSNFDLYKAPSTNWRDTFLIQMAPNPPKLEDLPDVCRDILVEYSEKIMKVGILLFELLSEALGLKPSHLNDIDCAEGLAVLCHYYPPCSQPELTLGASKHADNSFITVLLQDHIGGLQVLCNNHWIDITYQPGALVVNIGDILQLISNDRFKSSEHRVLANREGPRISVASFFCTGMLPTTKLYGPIKELLSEDNPPKYRQTTVRDYVAFFNDKGLDGTSALPQFKI</sequence>
<dbReference type="GO" id="GO:0046872">
    <property type="term" value="F:metal ion binding"/>
    <property type="evidence" value="ECO:0007669"/>
    <property type="project" value="UniProtKB-KW"/>
</dbReference>
<dbReference type="InParanoid" id="A0A6P3ZZX8"/>
<dbReference type="InterPro" id="IPR027443">
    <property type="entry name" value="IPNS-like_sf"/>
</dbReference>
<evidence type="ECO:0000259" key="6">
    <source>
        <dbReference type="PROSITE" id="PS51471"/>
    </source>
</evidence>
<evidence type="ECO:0000256" key="3">
    <source>
        <dbReference type="ARBA" id="ARBA00023002"/>
    </source>
</evidence>
<comment type="similarity">
    <text evidence="1 5">Belongs to the iron/ascorbate-dependent oxidoreductase family.</text>
</comment>
<dbReference type="Pfam" id="PF14226">
    <property type="entry name" value="DIOX_N"/>
    <property type="match status" value="1"/>
</dbReference>
<dbReference type="AlphaFoldDB" id="A0A6P3ZZX8"/>
<dbReference type="InterPro" id="IPR026992">
    <property type="entry name" value="DIOX_N"/>
</dbReference>
<dbReference type="InterPro" id="IPR005123">
    <property type="entry name" value="Oxoglu/Fe-dep_dioxygenase_dom"/>
</dbReference>
<evidence type="ECO:0000256" key="5">
    <source>
        <dbReference type="RuleBase" id="RU003682"/>
    </source>
</evidence>
<evidence type="ECO:0000256" key="1">
    <source>
        <dbReference type="ARBA" id="ARBA00008056"/>
    </source>
</evidence>
<evidence type="ECO:0000313" key="7">
    <source>
        <dbReference type="Proteomes" id="UP001652623"/>
    </source>
</evidence>
<dbReference type="PROSITE" id="PS51471">
    <property type="entry name" value="FE2OG_OXY"/>
    <property type="match status" value="1"/>
</dbReference>
<dbReference type="Proteomes" id="UP001652623">
    <property type="component" value="Chromosome 3"/>
</dbReference>
<keyword evidence="2 5" id="KW-0479">Metal-binding</keyword>
<dbReference type="PANTHER" id="PTHR10209:SF791">
    <property type="entry name" value="1-AMINOCYCLOPROPANE-1-CARBOXYLATE OXIDASE HOMOLOG 1"/>
    <property type="match status" value="1"/>
</dbReference>
<accession>A0A6P3ZZX8</accession>
<evidence type="ECO:0000256" key="2">
    <source>
        <dbReference type="ARBA" id="ARBA00022723"/>
    </source>
</evidence>
<name>A0A6P3ZZX8_ZIZJJ</name>
<dbReference type="GO" id="GO:0051213">
    <property type="term" value="F:dioxygenase activity"/>
    <property type="evidence" value="ECO:0007669"/>
    <property type="project" value="UniProtKB-ARBA"/>
</dbReference>
<protein>
    <submittedName>
        <fullName evidence="8">1-aminocyclopropane-1-carboxylate oxidase homolog 3-like</fullName>
    </submittedName>
</protein>
<dbReference type="KEGG" id="zju:107422951"/>
<dbReference type="InterPro" id="IPR044861">
    <property type="entry name" value="IPNS-like_FE2OG_OXY"/>
</dbReference>
<keyword evidence="3 5" id="KW-0560">Oxidoreductase</keyword>
<keyword evidence="7" id="KW-1185">Reference proteome</keyword>
<keyword evidence="4 5" id="KW-0408">Iron</keyword>
<dbReference type="PANTHER" id="PTHR10209">
    <property type="entry name" value="OXIDOREDUCTASE, 2OG-FE II OXYGENASE FAMILY PROTEIN"/>
    <property type="match status" value="1"/>
</dbReference>
<organism evidence="7 8">
    <name type="scientific">Ziziphus jujuba</name>
    <name type="common">Chinese jujube</name>
    <name type="synonym">Ziziphus sativa</name>
    <dbReference type="NCBI Taxonomy" id="326968"/>
    <lineage>
        <taxon>Eukaryota</taxon>
        <taxon>Viridiplantae</taxon>
        <taxon>Streptophyta</taxon>
        <taxon>Embryophyta</taxon>
        <taxon>Tracheophyta</taxon>
        <taxon>Spermatophyta</taxon>
        <taxon>Magnoliopsida</taxon>
        <taxon>eudicotyledons</taxon>
        <taxon>Gunneridae</taxon>
        <taxon>Pentapetalae</taxon>
        <taxon>rosids</taxon>
        <taxon>fabids</taxon>
        <taxon>Rosales</taxon>
        <taxon>Rhamnaceae</taxon>
        <taxon>Paliureae</taxon>
        <taxon>Ziziphus</taxon>
    </lineage>
</organism>
<reference evidence="8" key="1">
    <citation type="submission" date="2025-08" db="UniProtKB">
        <authorList>
            <consortium name="RefSeq"/>
        </authorList>
    </citation>
    <scope>IDENTIFICATION</scope>
    <source>
        <tissue evidence="8">Seedling</tissue>
    </source>
</reference>
<gene>
    <name evidence="8" type="primary">LOC107422951</name>
</gene>
<proteinExistence type="inferred from homology"/>
<dbReference type="RefSeq" id="XP_015887942.3">
    <property type="nucleotide sequence ID" value="XM_016032456.4"/>
</dbReference>
<evidence type="ECO:0000313" key="8">
    <source>
        <dbReference type="RefSeq" id="XP_015887942.3"/>
    </source>
</evidence>
<dbReference type="SUPFAM" id="SSF51197">
    <property type="entry name" value="Clavaminate synthase-like"/>
    <property type="match status" value="1"/>
</dbReference>
<evidence type="ECO:0000256" key="4">
    <source>
        <dbReference type="ARBA" id="ARBA00023004"/>
    </source>
</evidence>
<dbReference type="GeneID" id="107422951"/>
<dbReference type="Gene3D" id="2.60.120.330">
    <property type="entry name" value="B-lactam Antibiotic, Isopenicillin N Synthase, Chain"/>
    <property type="match status" value="1"/>
</dbReference>